<accession>A0A396G3R0</accession>
<reference evidence="1 2" key="1">
    <citation type="submission" date="2018-08" db="EMBL/GenBank/DDBJ databases">
        <title>A genome reference for cultivated species of the human gut microbiota.</title>
        <authorList>
            <person name="Zou Y."/>
            <person name="Xue W."/>
            <person name="Luo G."/>
        </authorList>
    </citation>
    <scope>NUCLEOTIDE SEQUENCE [LARGE SCALE GENOMIC DNA]</scope>
    <source>
        <strain evidence="1 2">TF06-45A</strain>
    </source>
</reference>
<gene>
    <name evidence="1" type="ORF">DXC63_03445</name>
</gene>
<evidence type="ECO:0000313" key="2">
    <source>
        <dbReference type="Proteomes" id="UP000261288"/>
    </source>
</evidence>
<comment type="caution">
    <text evidence="1">The sequence shown here is derived from an EMBL/GenBank/DDBJ whole genome shotgun (WGS) entry which is preliminary data.</text>
</comment>
<proteinExistence type="predicted"/>
<organism evidence="1 2">
    <name type="scientific">Bifidobacterium longum</name>
    <dbReference type="NCBI Taxonomy" id="216816"/>
    <lineage>
        <taxon>Bacteria</taxon>
        <taxon>Bacillati</taxon>
        <taxon>Actinomycetota</taxon>
        <taxon>Actinomycetes</taxon>
        <taxon>Bifidobacteriales</taxon>
        <taxon>Bifidobacteriaceae</taxon>
        <taxon>Bifidobacterium</taxon>
    </lineage>
</organism>
<name>A0A396G3R0_BIFLN</name>
<evidence type="ECO:0008006" key="3">
    <source>
        <dbReference type="Google" id="ProtNLM"/>
    </source>
</evidence>
<evidence type="ECO:0000313" key="1">
    <source>
        <dbReference type="EMBL" id="RGL51097.1"/>
    </source>
</evidence>
<protein>
    <recommendedName>
        <fullName evidence="3">Phage tail protein</fullName>
    </recommendedName>
</protein>
<dbReference type="EMBL" id="QSRZ01000003">
    <property type="protein sequence ID" value="RGL51097.1"/>
    <property type="molecule type" value="Genomic_DNA"/>
</dbReference>
<dbReference type="AlphaFoldDB" id="A0A396G3R0"/>
<sequence length="144" mass="15422">MMAAIRTLGPGKLTITDTGKGRDFSAQVTKVQLAASNNTDDPINFLDGSQDTSTSTDWTLEGTIVDDFDADNLSAWCFDHAGEQMPFEWVPNNKGKIKWTGNVNVSAVSIGGDVKSKNTNDFSFPVTNLSHAAYSGTITAQEGN</sequence>
<dbReference type="Proteomes" id="UP000261288">
    <property type="component" value="Unassembled WGS sequence"/>
</dbReference>